<dbReference type="Pfam" id="PF07136">
    <property type="entry name" value="DUF1385"/>
    <property type="match status" value="1"/>
</dbReference>
<keyword evidence="1" id="KW-0472">Membrane</keyword>
<sequence length="326" mass="36556">MSNQSAPPCGTPYKTTCGGQALIEGIMMQGPEKRAIVVRKPNGELDITTKKIQPRSRFAKLPLVRGVFVFGSAMVHGVQALMHSAEVSEEGLEQEEDEEPGWLERWLDAHFTQEKAASIFITIAAALGIAFSVGLFILLPTALTGFIRLVWPQMPLWVQAVVEGVMKVAIFLCYLWLCSRTKEMRRVFSYHGAEHKAIYCYENGLELTVENVKKQPRHHPRCGTSFLFVVIVVSIFLSIVIFTPLQIKNTLLRMVLHLVLLPIIVGVTYEFNRYVGGHDNAPCRALRAPGMWMQNFTTFEPDESMIEVAITALKLVLPREKGADAW</sequence>
<organism evidence="2 3">
    <name type="scientific">Candidatus Enterenecus faecium</name>
    <dbReference type="NCBI Taxonomy" id="2840780"/>
    <lineage>
        <taxon>Bacteria</taxon>
        <taxon>Bacillati</taxon>
        <taxon>Bacillota</taxon>
        <taxon>Clostridia</taxon>
        <taxon>Eubacteriales</taxon>
        <taxon>Candidatus Enterenecus</taxon>
    </lineage>
</organism>
<feature type="transmembrane region" description="Helical" evidence="1">
    <location>
        <begin position="223"/>
        <end position="245"/>
    </location>
</feature>
<dbReference type="AlphaFoldDB" id="A0A9D0YS94"/>
<protein>
    <submittedName>
        <fullName evidence="2">DUF1385 domain-containing protein</fullName>
    </submittedName>
</protein>
<dbReference type="Proteomes" id="UP000886879">
    <property type="component" value="Unassembled WGS sequence"/>
</dbReference>
<feature type="transmembrane region" description="Helical" evidence="1">
    <location>
        <begin position="251"/>
        <end position="269"/>
    </location>
</feature>
<gene>
    <name evidence="2" type="ORF">IAD31_04315</name>
</gene>
<name>A0A9D0YS94_9FIRM</name>
<evidence type="ECO:0000313" key="3">
    <source>
        <dbReference type="Proteomes" id="UP000886879"/>
    </source>
</evidence>
<comment type="caution">
    <text evidence="2">The sequence shown here is derived from an EMBL/GenBank/DDBJ whole genome shotgun (WGS) entry which is preliminary data.</text>
</comment>
<reference evidence="2" key="1">
    <citation type="submission" date="2020-10" db="EMBL/GenBank/DDBJ databases">
        <authorList>
            <person name="Gilroy R."/>
        </authorList>
    </citation>
    <scope>NUCLEOTIDE SEQUENCE</scope>
    <source>
        <strain evidence="2">ChiGjej2B2-12916</strain>
    </source>
</reference>
<accession>A0A9D0YS94</accession>
<evidence type="ECO:0000256" key="1">
    <source>
        <dbReference type="SAM" id="Phobius"/>
    </source>
</evidence>
<keyword evidence="1" id="KW-1133">Transmembrane helix</keyword>
<dbReference type="EMBL" id="DVFO01000042">
    <property type="protein sequence ID" value="HIQ60804.1"/>
    <property type="molecule type" value="Genomic_DNA"/>
</dbReference>
<reference evidence="2" key="2">
    <citation type="journal article" date="2021" name="PeerJ">
        <title>Extensive microbial diversity within the chicken gut microbiome revealed by metagenomics and culture.</title>
        <authorList>
            <person name="Gilroy R."/>
            <person name="Ravi A."/>
            <person name="Getino M."/>
            <person name="Pursley I."/>
            <person name="Horton D.L."/>
            <person name="Alikhan N.F."/>
            <person name="Baker D."/>
            <person name="Gharbi K."/>
            <person name="Hall N."/>
            <person name="Watson M."/>
            <person name="Adriaenssens E.M."/>
            <person name="Foster-Nyarko E."/>
            <person name="Jarju S."/>
            <person name="Secka A."/>
            <person name="Antonio M."/>
            <person name="Oren A."/>
            <person name="Chaudhuri R.R."/>
            <person name="La Ragione R."/>
            <person name="Hildebrand F."/>
            <person name="Pallen M.J."/>
        </authorList>
    </citation>
    <scope>NUCLEOTIDE SEQUENCE</scope>
    <source>
        <strain evidence="2">ChiGjej2B2-12916</strain>
    </source>
</reference>
<keyword evidence="1" id="KW-0812">Transmembrane</keyword>
<feature type="transmembrane region" description="Helical" evidence="1">
    <location>
        <begin position="119"/>
        <end position="150"/>
    </location>
</feature>
<dbReference type="InterPro" id="IPR010787">
    <property type="entry name" value="DUF1385"/>
</dbReference>
<dbReference type="PANTHER" id="PTHR42867">
    <property type="entry name" value="MEMBRANE PROTEIN-RELATED"/>
    <property type="match status" value="1"/>
</dbReference>
<feature type="transmembrane region" description="Helical" evidence="1">
    <location>
        <begin position="156"/>
        <end position="177"/>
    </location>
</feature>
<evidence type="ECO:0000313" key="2">
    <source>
        <dbReference type="EMBL" id="HIQ60804.1"/>
    </source>
</evidence>
<dbReference type="PANTHER" id="PTHR42867:SF1">
    <property type="entry name" value="MEMBRANE PROTEIN-RELATED"/>
    <property type="match status" value="1"/>
</dbReference>
<proteinExistence type="predicted"/>